<dbReference type="EMBL" id="NDHI03003659">
    <property type="protein sequence ID" value="PNJ11135.1"/>
    <property type="molecule type" value="Genomic_DNA"/>
</dbReference>
<comment type="caution">
    <text evidence="1">The sequence shown here is derived from an EMBL/GenBank/DDBJ whole genome shotgun (WGS) entry which is preliminary data.</text>
</comment>
<dbReference type="EMBL" id="NDHI03003659">
    <property type="protein sequence ID" value="PNJ11131.1"/>
    <property type="molecule type" value="Genomic_DNA"/>
</dbReference>
<evidence type="ECO:0000313" key="2">
    <source>
        <dbReference type="EMBL" id="PNJ11131.1"/>
    </source>
</evidence>
<dbReference type="EMBL" id="NDHI03003659">
    <property type="protein sequence ID" value="PNJ11119.1"/>
    <property type="molecule type" value="Genomic_DNA"/>
</dbReference>
<dbReference type="EMBL" id="NDHI03003659">
    <property type="protein sequence ID" value="PNJ11117.1"/>
    <property type="molecule type" value="Genomic_DNA"/>
</dbReference>
<dbReference type="EMBL" id="NDHI03003659">
    <property type="protein sequence ID" value="PNJ11140.1"/>
    <property type="molecule type" value="Genomic_DNA"/>
</dbReference>
<dbReference type="EMBL" id="NDHI03003659">
    <property type="protein sequence ID" value="PNJ11146.1"/>
    <property type="molecule type" value="Genomic_DNA"/>
</dbReference>
<dbReference type="EMBL" id="NDHI03003659">
    <property type="protein sequence ID" value="PNJ11144.1"/>
    <property type="molecule type" value="Genomic_DNA"/>
</dbReference>
<organism evidence="1">
    <name type="scientific">Pongo abelii</name>
    <name type="common">Sumatran orangutan</name>
    <name type="synonym">Pongo pygmaeus abelii</name>
    <dbReference type="NCBI Taxonomy" id="9601"/>
    <lineage>
        <taxon>Eukaryota</taxon>
        <taxon>Metazoa</taxon>
        <taxon>Chordata</taxon>
        <taxon>Craniata</taxon>
        <taxon>Vertebrata</taxon>
        <taxon>Euteleostomi</taxon>
        <taxon>Mammalia</taxon>
        <taxon>Eutheria</taxon>
        <taxon>Euarchontoglires</taxon>
        <taxon>Primates</taxon>
        <taxon>Haplorrhini</taxon>
        <taxon>Catarrhini</taxon>
        <taxon>Hominidae</taxon>
        <taxon>Pongo</taxon>
    </lineage>
</organism>
<evidence type="ECO:0000313" key="5">
    <source>
        <dbReference type="EMBL" id="PNJ11135.1"/>
    </source>
</evidence>
<reference evidence="1" key="1">
    <citation type="submission" date="2017-12" db="EMBL/GenBank/DDBJ databases">
        <title>High-resolution comparative analysis of great ape genomes.</title>
        <authorList>
            <person name="Pollen A."/>
            <person name="Hastie A."/>
            <person name="Hormozdiari F."/>
            <person name="Dougherty M."/>
            <person name="Liu R."/>
            <person name="Chaisson M."/>
            <person name="Hoppe E."/>
            <person name="Hill C."/>
            <person name="Pang A."/>
            <person name="Hillier L."/>
            <person name="Baker C."/>
            <person name="Armstrong J."/>
            <person name="Shendure J."/>
            <person name="Paten B."/>
            <person name="Wilson R."/>
            <person name="Chao H."/>
            <person name="Schneider V."/>
            <person name="Ventura M."/>
            <person name="Kronenberg Z."/>
            <person name="Murali S."/>
            <person name="Gordon D."/>
            <person name="Cantsilieris S."/>
            <person name="Munson K."/>
            <person name="Nelson B."/>
            <person name="Raja A."/>
            <person name="Underwood J."/>
            <person name="Diekhans M."/>
            <person name="Fiddes I."/>
            <person name="Haussler D."/>
            <person name="Eichler E."/>
        </authorList>
    </citation>
    <scope>NUCLEOTIDE SEQUENCE [LARGE SCALE GENOMIC DNA]</scope>
    <source>
        <strain evidence="1">Susie</strain>
    </source>
</reference>
<dbReference type="EMBL" id="NDHI03003659">
    <property type="protein sequence ID" value="PNJ11141.1"/>
    <property type="molecule type" value="Genomic_DNA"/>
</dbReference>
<accession>A0A2J8RRG9</accession>
<evidence type="ECO:0000313" key="7">
    <source>
        <dbReference type="EMBL" id="PNJ11140.1"/>
    </source>
</evidence>
<dbReference type="AlphaFoldDB" id="A0A2J8RRG9"/>
<dbReference type="EMBL" id="NDHI03003659">
    <property type="protein sequence ID" value="PNJ11137.1"/>
    <property type="molecule type" value="Genomic_DNA"/>
</dbReference>
<name>A0A2J8RRG9_PONAB</name>
<evidence type="ECO:0000313" key="1">
    <source>
        <dbReference type="EMBL" id="PNJ11119.1"/>
    </source>
</evidence>
<dbReference type="EMBL" id="NDHI03003659">
    <property type="protein sequence ID" value="PNJ11133.1"/>
    <property type="molecule type" value="Genomic_DNA"/>
</dbReference>
<dbReference type="EMBL" id="NDHI03003659">
    <property type="protein sequence ID" value="PNJ11138.1"/>
    <property type="molecule type" value="Genomic_DNA"/>
</dbReference>
<dbReference type="EMBL" id="NDHI03003659">
    <property type="protein sequence ID" value="PNJ11143.1"/>
    <property type="molecule type" value="Genomic_DNA"/>
</dbReference>
<proteinExistence type="predicted"/>
<evidence type="ECO:0000313" key="4">
    <source>
        <dbReference type="EMBL" id="PNJ11134.1"/>
    </source>
</evidence>
<evidence type="ECO:0000313" key="10">
    <source>
        <dbReference type="EMBL" id="PNJ11146.1"/>
    </source>
</evidence>
<dbReference type="EMBL" id="NDHI03003659">
    <property type="protein sequence ID" value="PNJ11134.1"/>
    <property type="molecule type" value="Genomic_DNA"/>
</dbReference>
<dbReference type="EMBL" id="NDHI03003659">
    <property type="protein sequence ID" value="PNJ11132.1"/>
    <property type="molecule type" value="Genomic_DNA"/>
</dbReference>
<evidence type="ECO:0000313" key="9">
    <source>
        <dbReference type="EMBL" id="PNJ11143.1"/>
    </source>
</evidence>
<dbReference type="EMBL" id="NDHI03003659">
    <property type="protein sequence ID" value="PNJ11116.1"/>
    <property type="molecule type" value="Genomic_DNA"/>
</dbReference>
<evidence type="ECO:0000313" key="8">
    <source>
        <dbReference type="EMBL" id="PNJ11141.1"/>
    </source>
</evidence>
<protein>
    <submittedName>
        <fullName evidence="1">DMKN isoform 12</fullName>
    </submittedName>
    <submittedName>
        <fullName evidence="2">DMKN isoform 32</fullName>
    </submittedName>
    <submittedName>
        <fullName evidence="3">DMKN isoform 34</fullName>
    </submittedName>
    <submittedName>
        <fullName evidence="4">DMKN isoform 35</fullName>
    </submittedName>
    <submittedName>
        <fullName evidence="5">DMKN isoform 36</fullName>
    </submittedName>
    <submittedName>
        <fullName evidence="6">DMKN isoform 39</fullName>
    </submittedName>
    <submittedName>
        <fullName evidence="7">DMKN isoform 44</fullName>
    </submittedName>
    <submittedName>
        <fullName evidence="8">DMKN isoform 47</fullName>
    </submittedName>
    <submittedName>
        <fullName evidence="9">DMKN isoform 52</fullName>
    </submittedName>
    <submittedName>
        <fullName evidence="10">DMKN isoform 55</fullName>
    </submittedName>
</protein>
<evidence type="ECO:0000313" key="3">
    <source>
        <dbReference type="EMBL" id="PNJ11133.1"/>
    </source>
</evidence>
<sequence>MLRITSCSDQQAKEGEGIQHRLLLRQPRWERRRKWT</sequence>
<dbReference type="EMBL" id="NDHI03003659">
    <property type="protein sequence ID" value="PNJ11136.1"/>
    <property type="molecule type" value="Genomic_DNA"/>
</dbReference>
<evidence type="ECO:0000313" key="6">
    <source>
        <dbReference type="EMBL" id="PNJ11137.1"/>
    </source>
</evidence>
<gene>
    <name evidence="1" type="ORF">CR201_G0049123</name>
</gene>
<dbReference type="EMBL" id="NDHI03003659">
    <property type="protein sequence ID" value="PNJ11110.1"/>
    <property type="molecule type" value="Genomic_DNA"/>
</dbReference>